<feature type="region of interest" description="Disordered" evidence="1">
    <location>
        <begin position="1"/>
        <end position="74"/>
    </location>
</feature>
<feature type="non-terminal residue" evidence="2">
    <location>
        <position position="1"/>
    </location>
</feature>
<feature type="compositionally biased region" description="Pro residues" evidence="1">
    <location>
        <begin position="18"/>
        <end position="30"/>
    </location>
</feature>
<proteinExistence type="predicted"/>
<dbReference type="EMBL" id="OW152823">
    <property type="protein sequence ID" value="CAH2039926.1"/>
    <property type="molecule type" value="Genomic_DNA"/>
</dbReference>
<protein>
    <submittedName>
        <fullName evidence="2">Uncharacterized protein</fullName>
    </submittedName>
</protein>
<feature type="compositionally biased region" description="Polar residues" evidence="1">
    <location>
        <begin position="40"/>
        <end position="61"/>
    </location>
</feature>
<organism evidence="2 3">
    <name type="scientific">Iphiclides podalirius</name>
    <name type="common">scarce swallowtail</name>
    <dbReference type="NCBI Taxonomy" id="110791"/>
    <lineage>
        <taxon>Eukaryota</taxon>
        <taxon>Metazoa</taxon>
        <taxon>Ecdysozoa</taxon>
        <taxon>Arthropoda</taxon>
        <taxon>Hexapoda</taxon>
        <taxon>Insecta</taxon>
        <taxon>Pterygota</taxon>
        <taxon>Neoptera</taxon>
        <taxon>Endopterygota</taxon>
        <taxon>Lepidoptera</taxon>
        <taxon>Glossata</taxon>
        <taxon>Ditrysia</taxon>
        <taxon>Papilionoidea</taxon>
        <taxon>Papilionidae</taxon>
        <taxon>Papilioninae</taxon>
        <taxon>Iphiclides</taxon>
    </lineage>
</organism>
<evidence type="ECO:0000313" key="2">
    <source>
        <dbReference type="EMBL" id="CAH2039926.1"/>
    </source>
</evidence>
<keyword evidence="3" id="KW-1185">Reference proteome</keyword>
<gene>
    <name evidence="2" type="ORF">IPOD504_LOCUS2117</name>
</gene>
<evidence type="ECO:0000256" key="1">
    <source>
        <dbReference type="SAM" id="MobiDB-lite"/>
    </source>
</evidence>
<feature type="compositionally biased region" description="Basic and acidic residues" evidence="1">
    <location>
        <begin position="63"/>
        <end position="74"/>
    </location>
</feature>
<sequence>MHLLVRVAQRVAEAGLPHAPPTSPHPPTAPQGPARRHHVSATSPQLPLSKEQPNLTHTINGKLSKEAFARSHTR</sequence>
<dbReference type="Proteomes" id="UP000837857">
    <property type="component" value="Chromosome 11"/>
</dbReference>
<evidence type="ECO:0000313" key="3">
    <source>
        <dbReference type="Proteomes" id="UP000837857"/>
    </source>
</evidence>
<reference evidence="2" key="1">
    <citation type="submission" date="2022-03" db="EMBL/GenBank/DDBJ databases">
        <authorList>
            <person name="Martin H S."/>
        </authorList>
    </citation>
    <scope>NUCLEOTIDE SEQUENCE</scope>
</reference>
<accession>A0ABN8HU09</accession>
<name>A0ABN8HU09_9NEOP</name>